<dbReference type="Pfam" id="PF00528">
    <property type="entry name" value="BPD_transp_1"/>
    <property type="match status" value="1"/>
</dbReference>
<evidence type="ECO:0000259" key="8">
    <source>
        <dbReference type="PROSITE" id="PS50928"/>
    </source>
</evidence>
<comment type="caution">
    <text evidence="9">The sequence shown here is derived from an EMBL/GenBank/DDBJ whole genome shotgun (WGS) entry which is preliminary data.</text>
</comment>
<proteinExistence type="inferred from homology"/>
<evidence type="ECO:0000313" key="10">
    <source>
        <dbReference type="Proteomes" id="UP001596113"/>
    </source>
</evidence>
<keyword evidence="4 7" id="KW-0812">Transmembrane</keyword>
<organism evidence="9 10">
    <name type="scientific">Cohnella soli</name>
    <dbReference type="NCBI Taxonomy" id="425005"/>
    <lineage>
        <taxon>Bacteria</taxon>
        <taxon>Bacillati</taxon>
        <taxon>Bacillota</taxon>
        <taxon>Bacilli</taxon>
        <taxon>Bacillales</taxon>
        <taxon>Paenibacillaceae</taxon>
        <taxon>Cohnella</taxon>
    </lineage>
</organism>
<dbReference type="Gene3D" id="1.10.3720.10">
    <property type="entry name" value="MetI-like"/>
    <property type="match status" value="1"/>
</dbReference>
<dbReference type="InterPro" id="IPR000515">
    <property type="entry name" value="MetI-like"/>
</dbReference>
<dbReference type="CDD" id="cd06261">
    <property type="entry name" value="TM_PBP2"/>
    <property type="match status" value="1"/>
</dbReference>
<dbReference type="SUPFAM" id="SSF161098">
    <property type="entry name" value="MetI-like"/>
    <property type="match status" value="1"/>
</dbReference>
<comment type="subcellular location">
    <subcellularLocation>
        <location evidence="1 7">Cell membrane</location>
        <topology evidence="1 7">Multi-pass membrane protein</topology>
    </subcellularLocation>
</comment>
<feature type="transmembrane region" description="Helical" evidence="7">
    <location>
        <begin position="134"/>
        <end position="154"/>
    </location>
</feature>
<dbReference type="Proteomes" id="UP001596113">
    <property type="component" value="Unassembled WGS sequence"/>
</dbReference>
<feature type="transmembrane region" description="Helical" evidence="7">
    <location>
        <begin position="69"/>
        <end position="93"/>
    </location>
</feature>
<evidence type="ECO:0000256" key="7">
    <source>
        <dbReference type="RuleBase" id="RU363032"/>
    </source>
</evidence>
<accession>A0ABW0I535</accession>
<reference evidence="10" key="1">
    <citation type="journal article" date="2019" name="Int. J. Syst. Evol. Microbiol.">
        <title>The Global Catalogue of Microorganisms (GCM) 10K type strain sequencing project: providing services to taxonomists for standard genome sequencing and annotation.</title>
        <authorList>
            <consortium name="The Broad Institute Genomics Platform"/>
            <consortium name="The Broad Institute Genome Sequencing Center for Infectious Disease"/>
            <person name="Wu L."/>
            <person name="Ma J."/>
        </authorList>
    </citation>
    <scope>NUCLEOTIDE SEQUENCE [LARGE SCALE GENOMIC DNA]</scope>
    <source>
        <strain evidence="10">CGMCC 1.18575</strain>
    </source>
</reference>
<keyword evidence="10" id="KW-1185">Reference proteome</keyword>
<evidence type="ECO:0000256" key="3">
    <source>
        <dbReference type="ARBA" id="ARBA00022475"/>
    </source>
</evidence>
<dbReference type="InterPro" id="IPR035906">
    <property type="entry name" value="MetI-like_sf"/>
</dbReference>
<evidence type="ECO:0000256" key="6">
    <source>
        <dbReference type="ARBA" id="ARBA00023136"/>
    </source>
</evidence>
<evidence type="ECO:0000256" key="1">
    <source>
        <dbReference type="ARBA" id="ARBA00004651"/>
    </source>
</evidence>
<dbReference type="RefSeq" id="WP_378139681.1">
    <property type="nucleotide sequence ID" value="NZ_JBHSMI010000067.1"/>
</dbReference>
<gene>
    <name evidence="9" type="ORF">ACFPOF_31195</name>
</gene>
<keyword evidence="6 7" id="KW-0472">Membrane</keyword>
<keyword evidence="2 7" id="KW-0813">Transport</keyword>
<sequence length="270" mass="29676">MSLVGKYALTLVLALFFAAPFLWMISLSLKGLGEFYVYPPKLLPAVPQWSNFVDVFKQLSLLRYLGNSLFVSTTTTVLQLVLASSAAFAFAVLSFRGKAFLFALFISSMMVPGAVVLIPLFIITQKLGMIDSYLGLILPMLFSGYGIFMIRQFFLGLPRDFYEAARLDGCSNLGVFARIYLPLSVPALATLGTLAFISFYNSLLWPLIVINREELKTIPIGIAGLVGQYGFITPHLVMAGAAVMVVPALLVFLFFQRYLINGFVMSGIKG</sequence>
<keyword evidence="3" id="KW-1003">Cell membrane</keyword>
<name>A0ABW0I535_9BACL</name>
<feature type="transmembrane region" description="Helical" evidence="7">
    <location>
        <begin position="7"/>
        <end position="29"/>
    </location>
</feature>
<feature type="transmembrane region" description="Helical" evidence="7">
    <location>
        <begin position="175"/>
        <end position="200"/>
    </location>
</feature>
<dbReference type="PANTHER" id="PTHR43744:SF12">
    <property type="entry name" value="ABC TRANSPORTER PERMEASE PROTEIN MG189-RELATED"/>
    <property type="match status" value="1"/>
</dbReference>
<evidence type="ECO:0000256" key="5">
    <source>
        <dbReference type="ARBA" id="ARBA00022989"/>
    </source>
</evidence>
<dbReference type="EMBL" id="JBHSMI010000067">
    <property type="protein sequence ID" value="MFC5407217.1"/>
    <property type="molecule type" value="Genomic_DNA"/>
</dbReference>
<evidence type="ECO:0000313" key="9">
    <source>
        <dbReference type="EMBL" id="MFC5407217.1"/>
    </source>
</evidence>
<feature type="domain" description="ABC transmembrane type-1" evidence="8">
    <location>
        <begin position="65"/>
        <end position="255"/>
    </location>
</feature>
<dbReference type="PANTHER" id="PTHR43744">
    <property type="entry name" value="ABC TRANSPORTER PERMEASE PROTEIN MG189-RELATED-RELATED"/>
    <property type="match status" value="1"/>
</dbReference>
<feature type="transmembrane region" description="Helical" evidence="7">
    <location>
        <begin position="100"/>
        <end position="122"/>
    </location>
</feature>
<comment type="similarity">
    <text evidence="7">Belongs to the binding-protein-dependent transport system permease family.</text>
</comment>
<protein>
    <submittedName>
        <fullName evidence="9">Carbohydrate ABC transporter permease</fullName>
    </submittedName>
</protein>
<feature type="transmembrane region" description="Helical" evidence="7">
    <location>
        <begin position="236"/>
        <end position="255"/>
    </location>
</feature>
<dbReference type="PROSITE" id="PS50928">
    <property type="entry name" value="ABC_TM1"/>
    <property type="match status" value="1"/>
</dbReference>
<evidence type="ECO:0000256" key="4">
    <source>
        <dbReference type="ARBA" id="ARBA00022692"/>
    </source>
</evidence>
<evidence type="ECO:0000256" key="2">
    <source>
        <dbReference type="ARBA" id="ARBA00022448"/>
    </source>
</evidence>
<keyword evidence="5 7" id="KW-1133">Transmembrane helix</keyword>